<feature type="compositionally biased region" description="Acidic residues" evidence="1">
    <location>
        <begin position="54"/>
        <end position="68"/>
    </location>
</feature>
<keyword evidence="2" id="KW-0472">Membrane</keyword>
<evidence type="ECO:0000313" key="4">
    <source>
        <dbReference type="Proteomes" id="UP000287823"/>
    </source>
</evidence>
<gene>
    <name evidence="3" type="ORF">CWE14_11955</name>
</gene>
<proteinExistence type="predicted"/>
<dbReference type="Proteomes" id="UP000287823">
    <property type="component" value="Unassembled WGS sequence"/>
</dbReference>
<protein>
    <submittedName>
        <fullName evidence="3">DUF3014 domain-containing protein</fullName>
    </submittedName>
</protein>
<sequence length="287" mass="32580">MSEHDPAQSNTPKRGLITLVALALVILLLVVVVLWWSGSDEEPDSRQSVPVEVSEPEPLPDPEPEPEPLPDYMPLPEPDSTADVEPEPEPEPEIELPELNQSTQPLLAELEEREQNVRPLRSEHLVRDMVIFVHNLSDGEVIRESAGVSSPDARFTTQEVDNQLYIDERSFARYDELVDWFVSLDSEVVVNLYEAYQPLFEQAFTEIAHPDETFQVQIQDAIDVLLATPEPEGLLALSDDSVMYTFADPELESLPAAQKQMLRLGLENQRKVKRKLREIRARLEELN</sequence>
<keyword evidence="4" id="KW-1185">Reference proteome</keyword>
<feature type="region of interest" description="Disordered" evidence="1">
    <location>
        <begin position="40"/>
        <end position="99"/>
    </location>
</feature>
<keyword evidence="2" id="KW-1133">Transmembrane helix</keyword>
<evidence type="ECO:0000313" key="3">
    <source>
        <dbReference type="EMBL" id="RUO31202.1"/>
    </source>
</evidence>
<feature type="transmembrane region" description="Helical" evidence="2">
    <location>
        <begin position="16"/>
        <end position="36"/>
    </location>
</feature>
<feature type="compositionally biased region" description="Acidic residues" evidence="1">
    <location>
        <begin position="80"/>
        <end position="96"/>
    </location>
</feature>
<name>A0A432WEB6_9GAMM</name>
<dbReference type="InterPro" id="IPR021382">
    <property type="entry name" value="DUF3014"/>
</dbReference>
<dbReference type="AlphaFoldDB" id="A0A432WEB6"/>
<evidence type="ECO:0000256" key="2">
    <source>
        <dbReference type="SAM" id="Phobius"/>
    </source>
</evidence>
<dbReference type="EMBL" id="PIPO01000005">
    <property type="protein sequence ID" value="RUO31202.1"/>
    <property type="molecule type" value="Genomic_DNA"/>
</dbReference>
<keyword evidence="2" id="KW-0812">Transmembrane</keyword>
<reference evidence="3 4" key="1">
    <citation type="journal article" date="2011" name="Front. Microbiol.">
        <title>Genomic signatures of strain selection and enhancement in Bacillus atrophaeus var. globigii, a historical biowarfare simulant.</title>
        <authorList>
            <person name="Gibbons H.S."/>
            <person name="Broomall S.M."/>
            <person name="McNew L.A."/>
            <person name="Daligault H."/>
            <person name="Chapman C."/>
            <person name="Bruce D."/>
            <person name="Karavis M."/>
            <person name="Krepps M."/>
            <person name="McGregor P.A."/>
            <person name="Hong C."/>
            <person name="Park K.H."/>
            <person name="Akmal A."/>
            <person name="Feldman A."/>
            <person name="Lin J.S."/>
            <person name="Chang W.E."/>
            <person name="Higgs B.W."/>
            <person name="Demirev P."/>
            <person name="Lindquist J."/>
            <person name="Liem A."/>
            <person name="Fochler E."/>
            <person name="Read T.D."/>
            <person name="Tapia R."/>
            <person name="Johnson S."/>
            <person name="Bishop-Lilly K.A."/>
            <person name="Detter C."/>
            <person name="Han C."/>
            <person name="Sozhamannan S."/>
            <person name="Rosenzweig C.N."/>
            <person name="Skowronski E.W."/>
        </authorList>
    </citation>
    <scope>NUCLEOTIDE SEQUENCE [LARGE SCALE GENOMIC DNA]</scope>
    <source>
        <strain evidence="3 4">Y4G10-17</strain>
    </source>
</reference>
<dbReference type="RefSeq" id="WP_126799578.1">
    <property type="nucleotide sequence ID" value="NZ_PIPO01000005.1"/>
</dbReference>
<dbReference type="Pfam" id="PF11219">
    <property type="entry name" value="DUF3014"/>
    <property type="match status" value="1"/>
</dbReference>
<evidence type="ECO:0000256" key="1">
    <source>
        <dbReference type="SAM" id="MobiDB-lite"/>
    </source>
</evidence>
<organism evidence="3 4">
    <name type="scientific">Aliidiomarina soli</name>
    <dbReference type="NCBI Taxonomy" id="1928574"/>
    <lineage>
        <taxon>Bacteria</taxon>
        <taxon>Pseudomonadati</taxon>
        <taxon>Pseudomonadota</taxon>
        <taxon>Gammaproteobacteria</taxon>
        <taxon>Alteromonadales</taxon>
        <taxon>Idiomarinaceae</taxon>
        <taxon>Aliidiomarina</taxon>
    </lineage>
</organism>
<comment type="caution">
    <text evidence="3">The sequence shown here is derived from an EMBL/GenBank/DDBJ whole genome shotgun (WGS) entry which is preliminary data.</text>
</comment>
<accession>A0A432WEB6</accession>